<dbReference type="EMBL" id="BLRZ01000236">
    <property type="protein sequence ID" value="GFP31276.1"/>
    <property type="molecule type" value="Genomic_DNA"/>
</dbReference>
<gene>
    <name evidence="1" type="ORF">HKBW3S34_02195</name>
</gene>
<protein>
    <submittedName>
        <fullName evidence="1">Uncharacterized protein</fullName>
    </submittedName>
</protein>
<dbReference type="Proteomes" id="UP000588083">
    <property type="component" value="Unassembled WGS sequence"/>
</dbReference>
<accession>A0A6V8PJX0</accession>
<reference evidence="1 2" key="1">
    <citation type="journal article" date="2020" name="Front. Microbiol.">
        <title>Single-cell genomics of novel Actinobacteria with the Wood-Ljungdahl pathway discovered in a serpentinizing system.</title>
        <authorList>
            <person name="Merino N."/>
            <person name="Kawai M."/>
            <person name="Boyd E.S."/>
            <person name="Colman D.R."/>
            <person name="McGlynn S.E."/>
            <person name="Nealson K.H."/>
            <person name="Kurokawa K."/>
            <person name="Hongoh Y."/>
        </authorList>
    </citation>
    <scope>NUCLEOTIDE SEQUENCE [LARGE SCALE GENOMIC DNA]</scope>
    <source>
        <strain evidence="1 2">S34</strain>
    </source>
</reference>
<keyword evidence="2" id="KW-1185">Reference proteome</keyword>
<evidence type="ECO:0000313" key="2">
    <source>
        <dbReference type="Proteomes" id="UP000588083"/>
    </source>
</evidence>
<dbReference type="AlphaFoldDB" id="A0A6V8PJX0"/>
<name>A0A6V8PJX0_9ACTN</name>
<evidence type="ECO:0000313" key="1">
    <source>
        <dbReference type="EMBL" id="GFP31276.1"/>
    </source>
</evidence>
<proteinExistence type="predicted"/>
<feature type="non-terminal residue" evidence="1">
    <location>
        <position position="1"/>
    </location>
</feature>
<sequence>TPSIDIMIEATKANAQILLIQHVLLSFLMC</sequence>
<comment type="caution">
    <text evidence="1">The sequence shown here is derived from an EMBL/GenBank/DDBJ whole genome shotgun (WGS) entry which is preliminary data.</text>
</comment>
<organism evidence="1 2">
    <name type="scientific">Candidatus Hakubella thermalkaliphila</name>
    <dbReference type="NCBI Taxonomy" id="2754717"/>
    <lineage>
        <taxon>Bacteria</taxon>
        <taxon>Bacillati</taxon>
        <taxon>Actinomycetota</taxon>
        <taxon>Actinomycetota incertae sedis</taxon>
        <taxon>Candidatus Hakubellales</taxon>
        <taxon>Candidatus Hakubellaceae</taxon>
        <taxon>Candidatus Hakubella</taxon>
    </lineage>
</organism>